<reference evidence="2" key="1">
    <citation type="submission" date="2017-03" db="EMBL/GenBank/DDBJ databases">
        <title>The mitochondrial genome of the carnivorous plant Utricularia reniformis (Lentibulariaceae): structure, comparative analysis and evolutionary landmarks.</title>
        <authorList>
            <person name="Silva S.R."/>
            <person name="Alvarenga D.O."/>
            <person name="Michael T.P."/>
            <person name="Miranda V.F.O."/>
            <person name="Varani A.M."/>
        </authorList>
    </citation>
    <scope>NUCLEOTIDE SEQUENCE</scope>
</reference>
<feature type="chain" id="PRO_5012304758" evidence="1">
    <location>
        <begin position="22"/>
        <end position="65"/>
    </location>
</feature>
<proteinExistence type="predicted"/>
<protein>
    <submittedName>
        <fullName evidence="2">Uncharacterized protein</fullName>
    </submittedName>
</protein>
<accession>A0A1Y0B468</accession>
<geneLocation type="mitochondrion" evidence="2"/>
<gene>
    <name evidence="2" type="ORF">AEK19_MT2054</name>
</gene>
<keyword evidence="2" id="KW-0496">Mitochondrion</keyword>
<dbReference type="AlphaFoldDB" id="A0A1Y0B468"/>
<feature type="signal peptide" evidence="1">
    <location>
        <begin position="1"/>
        <end position="21"/>
    </location>
</feature>
<sequence>MYSNLLAIFLLACLLYSSCHTRLASPRGISQHNIHCLAVFDSMGIIASSISRSIALSSKIGPGLP</sequence>
<organism evidence="2">
    <name type="scientific">Utricularia reniformis</name>
    <dbReference type="NCBI Taxonomy" id="192314"/>
    <lineage>
        <taxon>Eukaryota</taxon>
        <taxon>Viridiplantae</taxon>
        <taxon>Streptophyta</taxon>
        <taxon>Embryophyta</taxon>
        <taxon>Tracheophyta</taxon>
        <taxon>Spermatophyta</taxon>
        <taxon>Magnoliopsida</taxon>
        <taxon>eudicotyledons</taxon>
        <taxon>Gunneridae</taxon>
        <taxon>Pentapetalae</taxon>
        <taxon>asterids</taxon>
        <taxon>lamiids</taxon>
        <taxon>Lamiales</taxon>
        <taxon>Lentibulariaceae</taxon>
        <taxon>Utricularia</taxon>
    </lineage>
</organism>
<evidence type="ECO:0000313" key="2">
    <source>
        <dbReference type="EMBL" id="ART32211.1"/>
    </source>
</evidence>
<dbReference type="EMBL" id="KY774314">
    <property type="protein sequence ID" value="ART32211.1"/>
    <property type="molecule type" value="Genomic_DNA"/>
</dbReference>
<keyword evidence="1" id="KW-0732">Signal</keyword>
<evidence type="ECO:0000256" key="1">
    <source>
        <dbReference type="SAM" id="SignalP"/>
    </source>
</evidence>
<name>A0A1Y0B468_9LAMI</name>